<keyword evidence="3" id="KW-1185">Reference proteome</keyword>
<comment type="caution">
    <text evidence="2">The sequence shown here is derived from an EMBL/GenBank/DDBJ whole genome shotgun (WGS) entry which is preliminary data.</text>
</comment>
<evidence type="ECO:0000313" key="3">
    <source>
        <dbReference type="Proteomes" id="UP001279734"/>
    </source>
</evidence>
<dbReference type="Proteomes" id="UP001279734">
    <property type="component" value="Unassembled WGS sequence"/>
</dbReference>
<gene>
    <name evidence="2" type="ORF">Nepgr_007656</name>
</gene>
<dbReference type="EMBL" id="BSYO01000006">
    <property type="protein sequence ID" value="GMH05816.1"/>
    <property type="molecule type" value="Genomic_DNA"/>
</dbReference>
<protein>
    <submittedName>
        <fullName evidence="2">Uncharacterized protein</fullName>
    </submittedName>
</protein>
<name>A0AAD3S7M9_NEPGR</name>
<evidence type="ECO:0000313" key="2">
    <source>
        <dbReference type="EMBL" id="GMH05816.1"/>
    </source>
</evidence>
<sequence length="108" mass="11283">MGAPSRNSRLHVLHSGDAEPSLDSHISTRHSLSIWIAVGGEPFISEIRSTPSSICPIKSPHSPTEGLGSVPVASPSVGSILGEGRKFAGGEHRAKVLVPKSKPFAPSR</sequence>
<feature type="region of interest" description="Disordered" evidence="1">
    <location>
        <begin position="1"/>
        <end position="24"/>
    </location>
</feature>
<proteinExistence type="predicted"/>
<dbReference type="AlphaFoldDB" id="A0AAD3S7M9"/>
<accession>A0AAD3S7M9</accession>
<organism evidence="2 3">
    <name type="scientific">Nepenthes gracilis</name>
    <name type="common">Slender pitcher plant</name>
    <dbReference type="NCBI Taxonomy" id="150966"/>
    <lineage>
        <taxon>Eukaryota</taxon>
        <taxon>Viridiplantae</taxon>
        <taxon>Streptophyta</taxon>
        <taxon>Embryophyta</taxon>
        <taxon>Tracheophyta</taxon>
        <taxon>Spermatophyta</taxon>
        <taxon>Magnoliopsida</taxon>
        <taxon>eudicotyledons</taxon>
        <taxon>Gunneridae</taxon>
        <taxon>Pentapetalae</taxon>
        <taxon>Caryophyllales</taxon>
        <taxon>Nepenthaceae</taxon>
        <taxon>Nepenthes</taxon>
    </lineage>
</organism>
<evidence type="ECO:0000256" key="1">
    <source>
        <dbReference type="SAM" id="MobiDB-lite"/>
    </source>
</evidence>
<reference evidence="2" key="1">
    <citation type="submission" date="2023-05" db="EMBL/GenBank/DDBJ databases">
        <title>Nepenthes gracilis genome sequencing.</title>
        <authorList>
            <person name="Fukushima K."/>
        </authorList>
    </citation>
    <scope>NUCLEOTIDE SEQUENCE</scope>
    <source>
        <strain evidence="2">SING2019-196</strain>
    </source>
</reference>